<dbReference type="Proteomes" id="UP000078335">
    <property type="component" value="Unassembled WGS sequence"/>
</dbReference>
<dbReference type="EMBL" id="LDRB01000099">
    <property type="protein sequence ID" value="KTR37876.1"/>
    <property type="molecule type" value="Genomic_DNA"/>
</dbReference>
<sequence length="155" mass="16501">MAKSRVPIWRLAVPDTTPTAPDRTPDRPPAVTTLLVVVGLEALALVVTTVVLLVESIVAPSSSIASAIALTLLCAVAALWLVSLVVGLRNRRAWVRAGILVWQVMQGALAIGAFQGVFRVAWVGWVLLIPALLGLTLVLSRAVTGWLVPRDARDE</sequence>
<dbReference type="STRING" id="465820.NS263_14895"/>
<feature type="transmembrane region" description="Helical" evidence="1">
    <location>
        <begin position="93"/>
        <end position="114"/>
    </location>
</feature>
<protein>
    <submittedName>
        <fullName evidence="3">Uncharacterized protein</fullName>
    </submittedName>
</protein>
<gene>
    <name evidence="2" type="ORF">NS263_14895</name>
    <name evidence="3" type="ORF">NS359_10165</name>
</gene>
<dbReference type="Proteomes" id="UP000072763">
    <property type="component" value="Unassembled WGS sequence"/>
</dbReference>
<keyword evidence="1" id="KW-0472">Membrane</keyword>
<dbReference type="PATRIC" id="fig|465820.3.peg.3352"/>
<comment type="caution">
    <text evidence="3">The sequence shown here is derived from an EMBL/GenBank/DDBJ whole genome shotgun (WGS) entry which is preliminary data.</text>
</comment>
<keyword evidence="1" id="KW-1133">Transmembrane helix</keyword>
<dbReference type="EMBL" id="LDRC01000053">
    <property type="protein sequence ID" value="KTR51456.1"/>
    <property type="molecule type" value="Genomic_DNA"/>
</dbReference>
<name>A0A147DPP1_9MICO</name>
<evidence type="ECO:0000313" key="5">
    <source>
        <dbReference type="Proteomes" id="UP000078335"/>
    </source>
</evidence>
<reference evidence="4 5" key="1">
    <citation type="journal article" date="2016" name="Front. Microbiol.">
        <title>Genomic Resource of Rice Seed Associated Bacteria.</title>
        <authorList>
            <person name="Midha S."/>
            <person name="Bansal K."/>
            <person name="Sharma S."/>
            <person name="Kumar N."/>
            <person name="Patil P.P."/>
            <person name="Chaudhry V."/>
            <person name="Patil P.B."/>
        </authorList>
    </citation>
    <scope>NUCLEOTIDE SEQUENCE [LARGE SCALE GENOMIC DNA]</scope>
    <source>
        <strain evidence="2 5">NS263</strain>
        <strain evidence="3 4">NS359</strain>
    </source>
</reference>
<feature type="transmembrane region" description="Helical" evidence="1">
    <location>
        <begin position="120"/>
        <end position="140"/>
    </location>
</feature>
<keyword evidence="1" id="KW-0812">Transmembrane</keyword>
<organism evidence="3 4">
    <name type="scientific">Curtobacterium oceanosedimentum</name>
    <dbReference type="NCBI Taxonomy" id="465820"/>
    <lineage>
        <taxon>Bacteria</taxon>
        <taxon>Bacillati</taxon>
        <taxon>Actinomycetota</taxon>
        <taxon>Actinomycetes</taxon>
        <taxon>Micrococcales</taxon>
        <taxon>Microbacteriaceae</taxon>
        <taxon>Curtobacterium</taxon>
    </lineage>
</organism>
<proteinExistence type="predicted"/>
<feature type="transmembrane region" description="Helical" evidence="1">
    <location>
        <begin position="64"/>
        <end position="86"/>
    </location>
</feature>
<evidence type="ECO:0000313" key="2">
    <source>
        <dbReference type="EMBL" id="KTR37876.1"/>
    </source>
</evidence>
<accession>A0A147DPP1</accession>
<feature type="transmembrane region" description="Helical" evidence="1">
    <location>
        <begin position="33"/>
        <end position="58"/>
    </location>
</feature>
<evidence type="ECO:0000256" key="1">
    <source>
        <dbReference type="SAM" id="Phobius"/>
    </source>
</evidence>
<keyword evidence="5" id="KW-1185">Reference proteome</keyword>
<evidence type="ECO:0000313" key="3">
    <source>
        <dbReference type="EMBL" id="KTR51456.1"/>
    </source>
</evidence>
<evidence type="ECO:0000313" key="4">
    <source>
        <dbReference type="Proteomes" id="UP000072763"/>
    </source>
</evidence>
<dbReference type="AlphaFoldDB" id="A0A147DPP1"/>